<feature type="domain" description="NADPH-dependent FMN reductase-like" evidence="5">
    <location>
        <begin position="23"/>
        <end position="157"/>
    </location>
</feature>
<dbReference type="GO" id="GO:0052873">
    <property type="term" value="F:FMN reductase (NADPH) activity"/>
    <property type="evidence" value="ECO:0007669"/>
    <property type="project" value="UniProtKB-EC"/>
</dbReference>
<dbReference type="EC" id="1.5.1.38" evidence="6"/>
<reference evidence="6 7" key="1">
    <citation type="submission" date="2018-06" db="EMBL/GenBank/DDBJ databases">
        <authorList>
            <consortium name="Pathogen Informatics"/>
            <person name="Doyle S."/>
        </authorList>
    </citation>
    <scope>NUCLEOTIDE SEQUENCE [LARGE SCALE GENOMIC DNA]</scope>
    <source>
        <strain evidence="6 7">NCTC8105</strain>
    </source>
</reference>
<evidence type="ECO:0000313" key="7">
    <source>
        <dbReference type="Proteomes" id="UP000254821"/>
    </source>
</evidence>
<dbReference type="AlphaFoldDB" id="A0A377PIL7"/>
<sequence>MEFKFNIPFTLIWSLLWLLFLWLAAPKQPSRSSALLAVAHRWLARYNVEIVHFSLQDFVAEDLLFANFNSPQILALNYALSRADGLLVATPVYKAAYSGALKSILDLLPERALEHKVVLPLATAGSSNHFLALDYALKPVLSALKAQEVLHGVFATDIQIDYASREATLDAGLAERLEESLTTFYAAIQRRGLSLTAKEHVTSHE</sequence>
<accession>A0A377PIL7</accession>
<dbReference type="InterPro" id="IPR020048">
    <property type="entry name" value="NADPH-dep_FMN_reduc_SsuE"/>
</dbReference>
<evidence type="ECO:0000313" key="6">
    <source>
        <dbReference type="EMBL" id="STQ79754.1"/>
    </source>
</evidence>
<comment type="similarity">
    <text evidence="1">Belongs to the SsuE family.</text>
</comment>
<evidence type="ECO:0000259" key="5">
    <source>
        <dbReference type="Pfam" id="PF03358"/>
    </source>
</evidence>
<dbReference type="NCBIfam" id="NF007859">
    <property type="entry name" value="PRK10569.1"/>
    <property type="match status" value="1"/>
</dbReference>
<dbReference type="Pfam" id="PF03358">
    <property type="entry name" value="FMN_red"/>
    <property type="match status" value="1"/>
</dbReference>
<dbReference type="InterPro" id="IPR051814">
    <property type="entry name" value="NAD(P)H-dep_FMN_reductase"/>
</dbReference>
<evidence type="ECO:0000256" key="2">
    <source>
        <dbReference type="ARBA" id="ARBA00022630"/>
    </source>
</evidence>
<dbReference type="InterPro" id="IPR029039">
    <property type="entry name" value="Flavoprotein-like_sf"/>
</dbReference>
<gene>
    <name evidence="6" type="primary">ssuE</name>
    <name evidence="6" type="ORF">NCTC8105_01850</name>
</gene>
<dbReference type="PANTHER" id="PTHR43408:SF1">
    <property type="entry name" value="FMN REDUCTASE (NADPH)"/>
    <property type="match status" value="1"/>
</dbReference>
<dbReference type="NCBIfam" id="TIGR03567">
    <property type="entry name" value="FMN_reduc_SsuE"/>
    <property type="match status" value="1"/>
</dbReference>
<keyword evidence="3" id="KW-0288">FMN</keyword>
<dbReference type="Gene3D" id="3.40.50.360">
    <property type="match status" value="1"/>
</dbReference>
<evidence type="ECO:0000256" key="1">
    <source>
        <dbReference type="ARBA" id="ARBA00005990"/>
    </source>
</evidence>
<dbReference type="InterPro" id="IPR005025">
    <property type="entry name" value="FMN_Rdtase-like_dom"/>
</dbReference>
<organism evidence="6 7">
    <name type="scientific">Hafnia alvei</name>
    <dbReference type="NCBI Taxonomy" id="569"/>
    <lineage>
        <taxon>Bacteria</taxon>
        <taxon>Pseudomonadati</taxon>
        <taxon>Pseudomonadota</taxon>
        <taxon>Gammaproteobacteria</taxon>
        <taxon>Enterobacterales</taxon>
        <taxon>Hafniaceae</taxon>
        <taxon>Hafnia</taxon>
    </lineage>
</organism>
<keyword evidence="4 6" id="KW-0560">Oxidoreductase</keyword>
<dbReference type="EMBL" id="UGHP01000001">
    <property type="protein sequence ID" value="STQ79754.1"/>
    <property type="molecule type" value="Genomic_DNA"/>
</dbReference>
<evidence type="ECO:0000256" key="3">
    <source>
        <dbReference type="ARBA" id="ARBA00022643"/>
    </source>
</evidence>
<keyword evidence="2" id="KW-0285">Flavoprotein</keyword>
<protein>
    <submittedName>
        <fullName evidence="6">FMN reductase (NADPH)</fullName>
        <ecNumber evidence="6">1.5.1.38</ecNumber>
    </submittedName>
</protein>
<dbReference type="SUPFAM" id="SSF52218">
    <property type="entry name" value="Flavoproteins"/>
    <property type="match status" value="1"/>
</dbReference>
<dbReference type="PANTHER" id="PTHR43408">
    <property type="entry name" value="FMN REDUCTASE (NADPH)"/>
    <property type="match status" value="1"/>
</dbReference>
<name>A0A377PIL7_HAFAL</name>
<dbReference type="GO" id="GO:0046306">
    <property type="term" value="P:alkanesulfonate catabolic process"/>
    <property type="evidence" value="ECO:0007669"/>
    <property type="project" value="InterPro"/>
</dbReference>
<proteinExistence type="inferred from homology"/>
<dbReference type="Proteomes" id="UP000254821">
    <property type="component" value="Unassembled WGS sequence"/>
</dbReference>
<evidence type="ECO:0000256" key="4">
    <source>
        <dbReference type="ARBA" id="ARBA00023002"/>
    </source>
</evidence>